<accession>Q742H9</accession>
<dbReference type="AlphaFoldDB" id="Q742H9"/>
<protein>
    <submittedName>
        <fullName evidence="1">Uncharacterized protein</fullName>
    </submittedName>
</protein>
<dbReference type="STRING" id="262316.MAP_0856c"/>
<sequence>MRPGCHLILFGYLSVLNARTSTMRAGWYWRPDIAGVMRVFEDTGEYPDHSALYRKGYVWVAVFARTTGGSADWTYLHRDSDEIRASEPITQTHALAQLAGLGIDTAMLNEREMLLDGEGFSDLDVPPLELAKQRINTWGADPNTQLWACVDFDYLKKSDRQGARQFQRPRERPVQAWVLRRGAALIAAVRPDTGSFCVIAQEQFDGTTTARKFLEVAAQVHRVLGHNLLNGDYQAIGQLVELSDELIGKTVDTQDILLRVEFARRPRIRSSRGLGLSELLRLNTGHLRSKAAGETTIWGMPVDTTPVRWKEDPIHDCQETVALWSALVAAGRVVTGRSQPESLPFDRVAIAQLQGEIPCITGRQWRAERRGEPPSGHRGVVKHHSTNQLTAALTTPISDKTLVQLQRVHWRLSAHALICESSTTDLLISAVQYMSPKLNSQLRTQIGDLCDELIEQYAVALWELTHRKEAEASVAIWQQGQEHPVPAMVWPFVQECLREHRAGARRAAHGGTPAIPSHYSDALHYFTSHTDTAALRKWLLQLHTHPAFTAWRYNSAAYRELSETPGYQQLCRLWT</sequence>
<keyword evidence="2" id="KW-1185">Reference proteome</keyword>
<dbReference type="EMBL" id="AE016958">
    <property type="protein sequence ID" value="AAS03173.1"/>
    <property type="molecule type" value="Genomic_DNA"/>
</dbReference>
<evidence type="ECO:0000313" key="1">
    <source>
        <dbReference type="EMBL" id="AAS03173.1"/>
    </source>
</evidence>
<name>Q742H9_MYCPA</name>
<evidence type="ECO:0000313" key="2">
    <source>
        <dbReference type="Proteomes" id="UP000000580"/>
    </source>
</evidence>
<reference evidence="1 2" key="1">
    <citation type="journal article" date="2005" name="Proc. Natl. Acad. Sci. U.S.A.">
        <title>The complete genome sequence of Mycobacterium avium subspecies paratuberculosis.</title>
        <authorList>
            <person name="Li L."/>
            <person name="Bannantine J.P."/>
            <person name="Zhang Q."/>
            <person name="Amonsin A."/>
            <person name="May B.J."/>
            <person name="Alt D."/>
            <person name="Banerji N."/>
            <person name="Kanjilal S."/>
            <person name="Kapur V."/>
        </authorList>
    </citation>
    <scope>NUCLEOTIDE SEQUENCE [LARGE SCALE GENOMIC DNA]</scope>
    <source>
        <strain evidence="2">ATCC BAA-968 / K-10</strain>
    </source>
</reference>
<dbReference type="HOGENOM" id="CLU_473944_0_0_11"/>
<proteinExistence type="predicted"/>
<organism evidence="1 2">
    <name type="scientific">Mycolicibacterium paratuberculosis (strain ATCC BAA-968 / K-10)</name>
    <name type="common">Mycobacterium paratuberculosis</name>
    <dbReference type="NCBI Taxonomy" id="262316"/>
    <lineage>
        <taxon>Bacteria</taxon>
        <taxon>Bacillati</taxon>
        <taxon>Actinomycetota</taxon>
        <taxon>Actinomycetes</taxon>
        <taxon>Mycobacteriales</taxon>
        <taxon>Mycobacteriaceae</taxon>
        <taxon>Mycobacterium</taxon>
        <taxon>Mycobacterium avium complex (MAC)</taxon>
    </lineage>
</organism>
<dbReference type="KEGG" id="mpa:MAP_0856c"/>
<gene>
    <name evidence="1" type="ordered locus">MAP_0856c</name>
</gene>
<dbReference type="Proteomes" id="UP000000580">
    <property type="component" value="Chromosome"/>
</dbReference>